<keyword evidence="1" id="KW-1133">Transmembrane helix</keyword>
<evidence type="ECO:0000256" key="1">
    <source>
        <dbReference type="SAM" id="Phobius"/>
    </source>
</evidence>
<keyword evidence="3" id="KW-1185">Reference proteome</keyword>
<proteinExistence type="predicted"/>
<gene>
    <name evidence="2" type="ORF">I601_3931</name>
</gene>
<dbReference type="AlphaFoldDB" id="A0A1A9GPV4"/>
<sequence>MAQPRPPAGDVPAPGGDPWRAFSYVTTGVALYGLIGWGLDHWLGTTFLVAIGIVAGAAMGIFLTWKAFRPPDEAPPVPPSQTS</sequence>
<feature type="transmembrane region" description="Helical" evidence="1">
    <location>
        <begin position="45"/>
        <end position="65"/>
    </location>
</feature>
<dbReference type="PATRIC" id="fig|1300347.3.peg.3937"/>
<organism evidence="2 3">
    <name type="scientific">Nocardioides dokdonensis FR1436</name>
    <dbReference type="NCBI Taxonomy" id="1300347"/>
    <lineage>
        <taxon>Bacteria</taxon>
        <taxon>Bacillati</taxon>
        <taxon>Actinomycetota</taxon>
        <taxon>Actinomycetes</taxon>
        <taxon>Propionibacteriales</taxon>
        <taxon>Nocardioidaceae</taxon>
        <taxon>Nocardioides</taxon>
    </lineage>
</organism>
<dbReference type="STRING" id="1300347.I601_3931"/>
<dbReference type="RefSeq" id="WP_179948548.1">
    <property type="nucleotide sequence ID" value="NZ_CP015079.1"/>
</dbReference>
<protein>
    <submittedName>
        <fullName evidence="2">Putative F0F1-ATPase subunit (ATPase_gene1)</fullName>
    </submittedName>
</protein>
<reference evidence="2 3" key="1">
    <citation type="submission" date="2016-03" db="EMBL/GenBank/DDBJ databases">
        <title>Complete genome sequence of a soil Actinobacterium, Nocardioides dokdonensis FR1436.</title>
        <authorList>
            <person name="Kwon S.-K."/>
            <person name="Kim K."/>
            <person name="Kim J.F."/>
        </authorList>
    </citation>
    <scope>NUCLEOTIDE SEQUENCE [LARGE SCALE GENOMIC DNA]</scope>
    <source>
        <strain evidence="2 3">FR1436</strain>
    </source>
</reference>
<evidence type="ECO:0000313" key="2">
    <source>
        <dbReference type="EMBL" id="ANH40329.1"/>
    </source>
</evidence>
<dbReference type="Proteomes" id="UP000077868">
    <property type="component" value="Chromosome"/>
</dbReference>
<feature type="transmembrane region" description="Helical" evidence="1">
    <location>
        <begin position="21"/>
        <end position="39"/>
    </location>
</feature>
<evidence type="ECO:0000313" key="3">
    <source>
        <dbReference type="Proteomes" id="UP000077868"/>
    </source>
</evidence>
<accession>A0A1A9GPV4</accession>
<dbReference type="KEGG" id="ndk:I601_3931"/>
<dbReference type="EMBL" id="CP015079">
    <property type="protein sequence ID" value="ANH40329.1"/>
    <property type="molecule type" value="Genomic_DNA"/>
</dbReference>
<name>A0A1A9GPV4_9ACTN</name>
<keyword evidence="1" id="KW-0472">Membrane</keyword>
<keyword evidence="1" id="KW-0812">Transmembrane</keyword>